<name>A0A0F5PLQ1_9THEO</name>
<evidence type="ECO:0000256" key="4">
    <source>
        <dbReference type="ARBA" id="ARBA00048462"/>
    </source>
</evidence>
<dbReference type="SUPFAM" id="SSF52151">
    <property type="entry name" value="FabD/lysophospholipase-like"/>
    <property type="match status" value="1"/>
</dbReference>
<evidence type="ECO:0000313" key="7">
    <source>
        <dbReference type="EMBL" id="KKC29577.1"/>
    </source>
</evidence>
<dbReference type="GO" id="GO:0004314">
    <property type="term" value="F:[acyl-carrier-protein] S-malonyltransferase activity"/>
    <property type="evidence" value="ECO:0007669"/>
    <property type="project" value="UniProtKB-EC"/>
</dbReference>
<reference evidence="7 8" key="1">
    <citation type="submission" date="2008-07" db="EMBL/GenBank/DDBJ databases">
        <authorList>
            <person name="Gonzalez J."/>
            <person name="Sokolova T."/>
            <person name="Ferriera S."/>
            <person name="Johnson J."/>
            <person name="Kravitz S."/>
            <person name="Beeson K."/>
            <person name="Sutton G."/>
            <person name="Rogers Y.-H."/>
            <person name="Friedman R."/>
            <person name="Frazier M."/>
            <person name="Venter J.C."/>
        </authorList>
    </citation>
    <scope>NUCLEOTIDE SEQUENCE [LARGE SCALE GENOMIC DNA]</scope>
    <source>
        <strain evidence="7 8">DSM 12653</strain>
    </source>
</reference>
<dbReference type="InterPro" id="IPR016035">
    <property type="entry name" value="Acyl_Trfase/lysoPLipase"/>
</dbReference>
<evidence type="ECO:0000256" key="5">
    <source>
        <dbReference type="SAM" id="MobiDB-lite"/>
    </source>
</evidence>
<sequence length="259" mass="28122">MKIAFIYPGQGAQYAGMGKEIYEKYEEAKEIFERADEALGFNISKLCFEGPEEELMKTENTQPAILTVSVALTRVLQKRGVKPDVTAGLSLGEYSSLVLAEALDFEDAVRLVTKRGKYMHSTRSQKETAQKARYNGHSRSGKEVKAGHSSPDVGVPEKAGNASRAIPVGAGKPPAMASAVPPRMEGPPPTARIPAKNFSLKGTTQKPAEEFGVKLWENLKTPPGKGPPLLIVAANNTKEILLKISSKNKVFLPFPKKIF</sequence>
<feature type="region of interest" description="Disordered" evidence="5">
    <location>
        <begin position="120"/>
        <end position="187"/>
    </location>
</feature>
<dbReference type="InterPro" id="IPR050858">
    <property type="entry name" value="Mal-CoA-ACP_Trans/PKS_FabD"/>
</dbReference>
<dbReference type="Pfam" id="PF00698">
    <property type="entry name" value="Acyl_transf_1"/>
    <property type="match status" value="1"/>
</dbReference>
<keyword evidence="2 7" id="KW-0808">Transferase</keyword>
<dbReference type="GO" id="GO:0006633">
    <property type="term" value="P:fatty acid biosynthetic process"/>
    <property type="evidence" value="ECO:0007669"/>
    <property type="project" value="TreeGrafter"/>
</dbReference>
<dbReference type="Gene3D" id="3.40.366.10">
    <property type="entry name" value="Malonyl-Coenzyme A Acyl Carrier Protein, domain 2"/>
    <property type="match status" value="1"/>
</dbReference>
<evidence type="ECO:0000256" key="1">
    <source>
        <dbReference type="ARBA" id="ARBA00013258"/>
    </source>
</evidence>
<keyword evidence="3" id="KW-0012">Acyltransferase</keyword>
<proteinExistence type="predicted"/>
<dbReference type="InterPro" id="IPR014043">
    <property type="entry name" value="Acyl_transferase_dom"/>
</dbReference>
<evidence type="ECO:0000256" key="3">
    <source>
        <dbReference type="ARBA" id="ARBA00023315"/>
    </source>
</evidence>
<comment type="caution">
    <text evidence="7">The sequence shown here is derived from an EMBL/GenBank/DDBJ whole genome shotgun (WGS) entry which is preliminary data.</text>
</comment>
<dbReference type="EMBL" id="ABXP02000077">
    <property type="protein sequence ID" value="KKC29577.1"/>
    <property type="molecule type" value="Genomic_DNA"/>
</dbReference>
<dbReference type="InterPro" id="IPR001227">
    <property type="entry name" value="Ac_transferase_dom_sf"/>
</dbReference>
<dbReference type="AlphaFoldDB" id="A0A0F5PLQ1"/>
<dbReference type="EC" id="2.3.1.39" evidence="1"/>
<gene>
    <name evidence="7" type="ORF">CDSM653_01391</name>
</gene>
<evidence type="ECO:0000259" key="6">
    <source>
        <dbReference type="SMART" id="SM00827"/>
    </source>
</evidence>
<dbReference type="Proteomes" id="UP000010146">
    <property type="component" value="Unassembled WGS sequence"/>
</dbReference>
<protein>
    <recommendedName>
        <fullName evidence="1">[acyl-carrier-protein] S-malonyltransferase</fullName>
        <ecNumber evidence="1">2.3.1.39</ecNumber>
    </recommendedName>
</protein>
<organism evidence="7 8">
    <name type="scientific">Caldanaerobacter subterraneus subsp. pacificus DSM 12653</name>
    <dbReference type="NCBI Taxonomy" id="391606"/>
    <lineage>
        <taxon>Bacteria</taxon>
        <taxon>Bacillati</taxon>
        <taxon>Bacillota</taxon>
        <taxon>Clostridia</taxon>
        <taxon>Thermoanaerobacterales</taxon>
        <taxon>Thermoanaerobacteraceae</taxon>
        <taxon>Caldanaerobacter</taxon>
    </lineage>
</organism>
<dbReference type="PANTHER" id="PTHR42681">
    <property type="entry name" value="MALONYL-COA-ACYL CARRIER PROTEIN TRANSACYLASE, MITOCHONDRIAL"/>
    <property type="match status" value="1"/>
</dbReference>
<comment type="catalytic activity">
    <reaction evidence="4">
        <text>holo-[ACP] + malonyl-CoA = malonyl-[ACP] + CoA</text>
        <dbReference type="Rhea" id="RHEA:41792"/>
        <dbReference type="Rhea" id="RHEA-COMP:9623"/>
        <dbReference type="Rhea" id="RHEA-COMP:9685"/>
        <dbReference type="ChEBI" id="CHEBI:57287"/>
        <dbReference type="ChEBI" id="CHEBI:57384"/>
        <dbReference type="ChEBI" id="CHEBI:64479"/>
        <dbReference type="ChEBI" id="CHEBI:78449"/>
        <dbReference type="EC" id="2.3.1.39"/>
    </reaction>
</comment>
<reference evidence="7 8" key="2">
    <citation type="journal article" date="2015" name="BMC Genomics">
        <title>Analysis of three genomes within the thermophilic bacterial species Caldanaerobacter subterraneus with a focus on carbon monoxide dehydrogenase evolution and hydrolase diversity.</title>
        <authorList>
            <person name="Sant'Anna F.H."/>
            <person name="Lebedinsky A.V."/>
            <person name="Sokolova T.G."/>
            <person name="Robb F.T."/>
            <person name="Gonzalez J.M."/>
        </authorList>
    </citation>
    <scope>NUCLEOTIDE SEQUENCE [LARGE SCALE GENOMIC DNA]</scope>
    <source>
        <strain evidence="7 8">DSM 12653</strain>
    </source>
</reference>
<dbReference type="SMART" id="SM00827">
    <property type="entry name" value="PKS_AT"/>
    <property type="match status" value="1"/>
</dbReference>
<dbReference type="PANTHER" id="PTHR42681:SF1">
    <property type="entry name" value="MALONYL-COA-ACYL CARRIER PROTEIN TRANSACYLASE, MITOCHONDRIAL"/>
    <property type="match status" value="1"/>
</dbReference>
<evidence type="ECO:0000313" key="8">
    <source>
        <dbReference type="Proteomes" id="UP000010146"/>
    </source>
</evidence>
<dbReference type="GO" id="GO:0005829">
    <property type="term" value="C:cytosol"/>
    <property type="evidence" value="ECO:0007669"/>
    <property type="project" value="TreeGrafter"/>
</dbReference>
<feature type="domain" description="Malonyl-CoA:ACP transacylase (MAT)" evidence="6">
    <location>
        <begin position="6"/>
        <end position="239"/>
    </location>
</feature>
<evidence type="ECO:0000256" key="2">
    <source>
        <dbReference type="ARBA" id="ARBA00022679"/>
    </source>
</evidence>
<accession>A0A0F5PLQ1</accession>
<reference evidence="8" key="3">
    <citation type="submission" date="2015-02" db="EMBL/GenBank/DDBJ databases">
        <title>Genome analysis of three genomes within the thermophilic hydrogenogenic bacterial species Caldanaerobacter subterraneus.</title>
        <authorList>
            <person name="Sant'Anna F.H."/>
            <person name="Lebedinsky A."/>
            <person name="Sokolova T."/>
            <person name="Robb F.T."/>
            <person name="Gonzalez J.M."/>
        </authorList>
    </citation>
    <scope>NUCLEOTIDE SEQUENCE [LARGE SCALE GENOMIC DNA]</scope>
    <source>
        <strain evidence="8">DSM 12653</strain>
    </source>
</reference>